<accession>A0A646QEP3</accession>
<sequence length="318" mass="37514">MNQSEESKPVEYPEWKEHFRDEPGMHIYGPEGVVLNKGAADQLNAISDFQVRDDDIWVVTFPKSGTTWIQEIVYLIATGCDQKKSQILMDERFPFIESDALYTSSLRNGMNAVTYLEQMESPRFIKSHLPYSYLPQSLLNNKCCKIIYVIRNPKDVLVSFFYFYRMLHSRSFIGEFDAFVKYFMEDKLLCTPYWKHVLSFWNRRHQHNILIIQYENLHRDLVGEAQKIADFLGKTLTEEDTALLTERCCFTSMKENPATNKEYWKDLGRWREGGTEFMRKGEVGDWKNHLSEEMNGELDKWIQKNLSNTTLNLTFELQ</sequence>
<dbReference type="AlphaFoldDB" id="A0A646QEP3"/>
<feature type="domain" description="Sulfotransferase" evidence="3">
    <location>
        <begin position="53"/>
        <end position="309"/>
    </location>
</feature>
<dbReference type="Gene3D" id="3.40.50.300">
    <property type="entry name" value="P-loop containing nucleotide triphosphate hydrolases"/>
    <property type="match status" value="1"/>
</dbReference>
<dbReference type="Pfam" id="PF00685">
    <property type="entry name" value="Sulfotransfer_1"/>
    <property type="match status" value="1"/>
</dbReference>
<dbReference type="GO" id="GO:0008146">
    <property type="term" value="F:sulfotransferase activity"/>
    <property type="evidence" value="ECO:0007669"/>
    <property type="project" value="InterPro"/>
</dbReference>
<dbReference type="InterPro" id="IPR000863">
    <property type="entry name" value="Sulfotransferase_dom"/>
</dbReference>
<dbReference type="EMBL" id="GHBY01000005">
    <property type="protein sequence ID" value="MUP40182.1"/>
    <property type="molecule type" value="Transcribed_RNA"/>
</dbReference>
<protein>
    <submittedName>
        <fullName evidence="4">Sulfotransferase 4A1</fullName>
    </submittedName>
</protein>
<reference evidence="4" key="1">
    <citation type="submission" date="2018-11" db="EMBL/GenBank/DDBJ databases">
        <title>Venom-gland transcriptomics and venom proteomics of the Florida green centipede (Hemiscolopendra marginata) reveal sex-based variation in a centipede venom.</title>
        <authorList>
            <person name="Nystrom G.S."/>
            <person name="Ward M.J."/>
            <person name="Ellsworth S.A."/>
            <person name="Rokyta D.R."/>
        </authorList>
    </citation>
    <scope>NUCLEOTIDE SEQUENCE</scope>
    <source>
        <tissue evidence="4">Venom gland</tissue>
    </source>
</reference>
<evidence type="ECO:0000313" key="4">
    <source>
        <dbReference type="EMBL" id="MUP40182.1"/>
    </source>
</evidence>
<proteinExistence type="inferred from homology"/>
<organism evidence="4">
    <name type="scientific">Hemiscolopendra marginata</name>
    <dbReference type="NCBI Taxonomy" id="943146"/>
    <lineage>
        <taxon>Eukaryota</taxon>
        <taxon>Metazoa</taxon>
        <taxon>Ecdysozoa</taxon>
        <taxon>Arthropoda</taxon>
        <taxon>Myriapoda</taxon>
        <taxon>Chilopoda</taxon>
        <taxon>Pleurostigmophora</taxon>
        <taxon>Scolopendromorpha</taxon>
        <taxon>Scolopendridae</taxon>
        <taxon>Hemiscolopendra</taxon>
    </lineage>
</organism>
<dbReference type="PANTHER" id="PTHR11783">
    <property type="entry name" value="SULFOTRANSFERASE SULT"/>
    <property type="match status" value="1"/>
</dbReference>
<evidence type="ECO:0000259" key="3">
    <source>
        <dbReference type="Pfam" id="PF00685"/>
    </source>
</evidence>
<keyword evidence="2 4" id="KW-0808">Transferase</keyword>
<evidence type="ECO:0000256" key="2">
    <source>
        <dbReference type="ARBA" id="ARBA00022679"/>
    </source>
</evidence>
<name>A0A646QEP3_9MYRI</name>
<dbReference type="SUPFAM" id="SSF52540">
    <property type="entry name" value="P-loop containing nucleoside triphosphate hydrolases"/>
    <property type="match status" value="1"/>
</dbReference>
<dbReference type="InterPro" id="IPR027417">
    <property type="entry name" value="P-loop_NTPase"/>
</dbReference>
<comment type="similarity">
    <text evidence="1">Belongs to the sulfotransferase 1 family.</text>
</comment>
<evidence type="ECO:0000256" key="1">
    <source>
        <dbReference type="ARBA" id="ARBA00005771"/>
    </source>
</evidence>